<sequence length="651" mass="72222">MSFHEISEPVTYSTDALIKEVIKLAGSVKPVYWRLSDEHYVSHALIKYPRPTVESGENSCPKLVDDVTKSTNDCLTLEPFSFSTEILLLHSSMDETRAASPVYPRKWSSESSTTAASSSPARYHHSRSSSTTGISNIKRTQNVAAKAAAQRLAQVMASRATDIDAAADDDDDDDDLDFRFAPPSINRRPPVNAKKVATTNAAATTSTRPSIPYATNNYKITGSPSPALARNSVEESQPPLSTRLAGRSSKSNSMLPSVPPSKTSLRTPMAIPPIDPPTKKQKDKRFQLEMGEINLKSTGDGREAYALRDELDMLQEENENAHEKLRFAEESCQDAETRVKELEKQVAALGEGISLEAKLLSRKEAALRQREAALKEAKKAKDGVNEEVVSLRSEVKKVKDEATVVVDQLQGIESEVKALHSMTQRMVLTQSEMEEVVLKRCWLARYWGLAVRHGICADIAVSKHEYWSSLAPLPFEVVVSAGQKAKEECWEQGDGNLERRSKLVQDLNDLTSEGNIESMLSVEMGLKELACLKVEDGIVLALAQLRRLSSTRQTMSDVKSSGDPKFMEAFELSPEESEDVLFKEAWLTYFWSRAKGLGIEEDTAKSRLQFWISRSAHSPTSHDAVDVEQGLLELRKLGIEHRLWEASRQGS</sequence>
<reference evidence="1 2" key="2">
    <citation type="journal article" date="2022" name="Mol. Ecol. Resour.">
        <title>The genomes of chicory, endive, great burdock and yacon provide insights into Asteraceae paleo-polyploidization history and plant inulin production.</title>
        <authorList>
            <person name="Fan W."/>
            <person name="Wang S."/>
            <person name="Wang H."/>
            <person name="Wang A."/>
            <person name="Jiang F."/>
            <person name="Liu H."/>
            <person name="Zhao H."/>
            <person name="Xu D."/>
            <person name="Zhang Y."/>
        </authorList>
    </citation>
    <scope>NUCLEOTIDE SEQUENCE [LARGE SCALE GENOMIC DNA]</scope>
    <source>
        <strain evidence="2">cv. Niubang</strain>
    </source>
</reference>
<protein>
    <submittedName>
        <fullName evidence="1">Uncharacterized protein</fullName>
    </submittedName>
</protein>
<evidence type="ECO:0000313" key="2">
    <source>
        <dbReference type="Proteomes" id="UP001055879"/>
    </source>
</evidence>
<dbReference type="Proteomes" id="UP001055879">
    <property type="component" value="Linkage Group LG11"/>
</dbReference>
<dbReference type="EMBL" id="CM042057">
    <property type="protein sequence ID" value="KAI3691565.1"/>
    <property type="molecule type" value="Genomic_DNA"/>
</dbReference>
<proteinExistence type="predicted"/>
<reference evidence="2" key="1">
    <citation type="journal article" date="2022" name="Mol. Ecol. Resour.">
        <title>The genomes of chicory, endive, great burdock and yacon provide insights into Asteraceae palaeo-polyploidization history and plant inulin production.</title>
        <authorList>
            <person name="Fan W."/>
            <person name="Wang S."/>
            <person name="Wang H."/>
            <person name="Wang A."/>
            <person name="Jiang F."/>
            <person name="Liu H."/>
            <person name="Zhao H."/>
            <person name="Xu D."/>
            <person name="Zhang Y."/>
        </authorList>
    </citation>
    <scope>NUCLEOTIDE SEQUENCE [LARGE SCALE GENOMIC DNA]</scope>
    <source>
        <strain evidence="2">cv. Niubang</strain>
    </source>
</reference>
<comment type="caution">
    <text evidence="1">The sequence shown here is derived from an EMBL/GenBank/DDBJ whole genome shotgun (WGS) entry which is preliminary data.</text>
</comment>
<accession>A0ACB8Z1E5</accession>
<evidence type="ECO:0000313" key="1">
    <source>
        <dbReference type="EMBL" id="KAI3691565.1"/>
    </source>
</evidence>
<gene>
    <name evidence="1" type="ORF">L6452_31361</name>
</gene>
<name>A0ACB8Z1E5_ARCLA</name>
<keyword evidence="2" id="KW-1185">Reference proteome</keyword>
<organism evidence="1 2">
    <name type="scientific">Arctium lappa</name>
    <name type="common">Greater burdock</name>
    <name type="synonym">Lappa major</name>
    <dbReference type="NCBI Taxonomy" id="4217"/>
    <lineage>
        <taxon>Eukaryota</taxon>
        <taxon>Viridiplantae</taxon>
        <taxon>Streptophyta</taxon>
        <taxon>Embryophyta</taxon>
        <taxon>Tracheophyta</taxon>
        <taxon>Spermatophyta</taxon>
        <taxon>Magnoliopsida</taxon>
        <taxon>eudicotyledons</taxon>
        <taxon>Gunneridae</taxon>
        <taxon>Pentapetalae</taxon>
        <taxon>asterids</taxon>
        <taxon>campanulids</taxon>
        <taxon>Asterales</taxon>
        <taxon>Asteraceae</taxon>
        <taxon>Carduoideae</taxon>
        <taxon>Cardueae</taxon>
        <taxon>Arctiinae</taxon>
        <taxon>Arctium</taxon>
    </lineage>
</organism>